<protein>
    <submittedName>
        <fullName evidence="4">Transcriptional regulator, TetR family</fullName>
    </submittedName>
</protein>
<organism evidence="4 5">
    <name type="scientific">Hydrobacter penzbergensis</name>
    <dbReference type="NCBI Taxonomy" id="1235997"/>
    <lineage>
        <taxon>Bacteria</taxon>
        <taxon>Pseudomonadati</taxon>
        <taxon>Bacteroidota</taxon>
        <taxon>Chitinophagia</taxon>
        <taxon>Chitinophagales</taxon>
        <taxon>Chitinophagaceae</taxon>
        <taxon>Hydrobacter</taxon>
    </lineage>
</organism>
<dbReference type="PROSITE" id="PS50977">
    <property type="entry name" value="HTH_TETR_2"/>
    <property type="match status" value="1"/>
</dbReference>
<evidence type="ECO:0000256" key="1">
    <source>
        <dbReference type="ARBA" id="ARBA00023125"/>
    </source>
</evidence>
<gene>
    <name evidence="4" type="ORF">SAMN05444410_105134</name>
</gene>
<dbReference type="InterPro" id="IPR001647">
    <property type="entry name" value="HTH_TetR"/>
</dbReference>
<evidence type="ECO:0000313" key="4">
    <source>
        <dbReference type="EMBL" id="SDW73781.1"/>
    </source>
</evidence>
<dbReference type="AlphaFoldDB" id="A0A8X8LEP9"/>
<evidence type="ECO:0000256" key="2">
    <source>
        <dbReference type="PROSITE-ProRule" id="PRU00335"/>
    </source>
</evidence>
<name>A0A8X8LEP9_9BACT</name>
<reference evidence="4 5" key="1">
    <citation type="submission" date="2016-10" db="EMBL/GenBank/DDBJ databases">
        <authorList>
            <person name="Varghese N."/>
            <person name="Submissions S."/>
        </authorList>
    </citation>
    <scope>NUCLEOTIDE SEQUENCE [LARGE SCALE GENOMIC DNA]</scope>
    <source>
        <strain evidence="4 5">DSM 25353</strain>
    </source>
</reference>
<proteinExistence type="predicted"/>
<evidence type="ECO:0000259" key="3">
    <source>
        <dbReference type="PROSITE" id="PS50977"/>
    </source>
</evidence>
<accession>A0A8X8LEP9</accession>
<dbReference type="Pfam" id="PF00440">
    <property type="entry name" value="TetR_N"/>
    <property type="match status" value="1"/>
</dbReference>
<dbReference type="EMBL" id="FNNO01000005">
    <property type="protein sequence ID" value="SDW73781.1"/>
    <property type="molecule type" value="Genomic_DNA"/>
</dbReference>
<feature type="domain" description="HTH tetR-type" evidence="3">
    <location>
        <begin position="22"/>
        <end position="82"/>
    </location>
</feature>
<comment type="caution">
    <text evidence="4">The sequence shown here is derived from an EMBL/GenBank/DDBJ whole genome shotgun (WGS) entry which is preliminary data.</text>
</comment>
<dbReference type="Proteomes" id="UP000198711">
    <property type="component" value="Unassembled WGS sequence"/>
</dbReference>
<dbReference type="PRINTS" id="PR00455">
    <property type="entry name" value="HTHTETR"/>
</dbReference>
<sequence>MYKYFPLPLSGKYLTLFIFHSCQMKEEILQTSLQQFLHYGIRKVSIQKLVEPLGISTKTVYKYFANKEQLLEEALYLLYKQSFKEWEKRLATYNTVALFFDLWYSGIEIEYNVNKIFYQDLRYYYPALHEQYEALLTKKYKKQLIQIIQRGIAEDLFLHGIITEVIFEAISVLFKAIAREGQFNQFKTTSFDILLNTIAVMIRGFCTPKGLQLLEAHIQHLTKMRVKEKAAAIHV</sequence>
<keyword evidence="5" id="KW-1185">Reference proteome</keyword>
<evidence type="ECO:0000313" key="5">
    <source>
        <dbReference type="Proteomes" id="UP000198711"/>
    </source>
</evidence>
<feature type="DNA-binding region" description="H-T-H motif" evidence="2">
    <location>
        <begin position="45"/>
        <end position="64"/>
    </location>
</feature>
<keyword evidence="1 2" id="KW-0238">DNA-binding</keyword>
<dbReference type="Gene3D" id="1.10.357.10">
    <property type="entry name" value="Tetracycline Repressor, domain 2"/>
    <property type="match status" value="1"/>
</dbReference>
<dbReference type="SUPFAM" id="SSF46689">
    <property type="entry name" value="Homeodomain-like"/>
    <property type="match status" value="1"/>
</dbReference>
<dbReference type="InterPro" id="IPR009057">
    <property type="entry name" value="Homeodomain-like_sf"/>
</dbReference>
<dbReference type="GO" id="GO:0003677">
    <property type="term" value="F:DNA binding"/>
    <property type="evidence" value="ECO:0007669"/>
    <property type="project" value="UniProtKB-UniRule"/>
</dbReference>